<keyword evidence="1" id="KW-0472">Membrane</keyword>
<feature type="transmembrane region" description="Helical" evidence="1">
    <location>
        <begin position="31"/>
        <end position="51"/>
    </location>
</feature>
<protein>
    <submittedName>
        <fullName evidence="2">Uncharacterized protein</fullName>
    </submittedName>
</protein>
<sequence length="83" mass="9719">MKVSPLIYIAITTLILITVAIMSSMNLPFNWVFYLTVIGQVLVLAMVYRVLTDSYTTDKTFEHFYEDRPFEPADITFENENFR</sequence>
<gene>
    <name evidence="2" type="ORF">H7F21_14415</name>
</gene>
<feature type="transmembrane region" description="Helical" evidence="1">
    <location>
        <begin position="7"/>
        <end position="25"/>
    </location>
</feature>
<organism evidence="2 3">
    <name type="scientific">Winogradskyella flava</name>
    <dbReference type="NCBI Taxonomy" id="1884876"/>
    <lineage>
        <taxon>Bacteria</taxon>
        <taxon>Pseudomonadati</taxon>
        <taxon>Bacteroidota</taxon>
        <taxon>Flavobacteriia</taxon>
        <taxon>Flavobacteriales</taxon>
        <taxon>Flavobacteriaceae</taxon>
        <taxon>Winogradskyella</taxon>
    </lineage>
</organism>
<dbReference type="RefSeq" id="WP_185790015.1">
    <property type="nucleotide sequence ID" value="NZ_JACLCP010000005.1"/>
</dbReference>
<dbReference type="EMBL" id="JACLCP010000005">
    <property type="protein sequence ID" value="MBC2846297.1"/>
    <property type="molecule type" value="Genomic_DNA"/>
</dbReference>
<accession>A0A842IYD8</accession>
<keyword evidence="3" id="KW-1185">Reference proteome</keyword>
<dbReference type="AlphaFoldDB" id="A0A842IYD8"/>
<keyword evidence="1" id="KW-1133">Transmembrane helix</keyword>
<comment type="caution">
    <text evidence="2">The sequence shown here is derived from an EMBL/GenBank/DDBJ whole genome shotgun (WGS) entry which is preliminary data.</text>
</comment>
<keyword evidence="1" id="KW-0812">Transmembrane</keyword>
<evidence type="ECO:0000256" key="1">
    <source>
        <dbReference type="SAM" id="Phobius"/>
    </source>
</evidence>
<name>A0A842IYD8_9FLAO</name>
<reference evidence="2" key="1">
    <citation type="submission" date="2020-08" db="EMBL/GenBank/DDBJ databases">
        <title>Winogradskyella ouciana sp. nov., isolated from the hadal seawater of the Mariana Trench.</title>
        <authorList>
            <person name="He X."/>
        </authorList>
    </citation>
    <scope>NUCLEOTIDE SEQUENCE [LARGE SCALE GENOMIC DNA]</scope>
    <source>
        <strain evidence="2">KCTC 52348</strain>
    </source>
</reference>
<dbReference type="Proteomes" id="UP000533900">
    <property type="component" value="Unassembled WGS sequence"/>
</dbReference>
<evidence type="ECO:0000313" key="3">
    <source>
        <dbReference type="Proteomes" id="UP000533900"/>
    </source>
</evidence>
<evidence type="ECO:0000313" key="2">
    <source>
        <dbReference type="EMBL" id="MBC2846297.1"/>
    </source>
</evidence>
<proteinExistence type="predicted"/>